<evidence type="ECO:0000256" key="2">
    <source>
        <dbReference type="ARBA" id="ARBA00004496"/>
    </source>
</evidence>
<comment type="function">
    <text evidence="12">Protein-lysine N-methyltransferase. Monomethylates PRMT5, modulating its transcriptional activity. May also act as a histone methyltransferase. Plays a critical role in cardiac development. Acts as a key epigenetic regulator of gene expression during cardiac development via its dual activities as a methyltransferase and negative regulator of HDAC1.</text>
</comment>
<evidence type="ECO:0000256" key="13">
    <source>
        <dbReference type="ARBA" id="ARBA00093635"/>
    </source>
</evidence>
<dbReference type="GO" id="GO:0032259">
    <property type="term" value="P:methylation"/>
    <property type="evidence" value="ECO:0007669"/>
    <property type="project" value="UniProtKB-KW"/>
</dbReference>
<keyword evidence="10" id="KW-0539">Nucleus</keyword>
<dbReference type="SUPFAM" id="SSF48452">
    <property type="entry name" value="TPR-like"/>
    <property type="match status" value="2"/>
</dbReference>
<dbReference type="Proteomes" id="UP000325440">
    <property type="component" value="Unassembled WGS sequence"/>
</dbReference>
<keyword evidence="3" id="KW-0963">Cytoplasm</keyword>
<keyword evidence="4" id="KW-0489">Methyltransferase</keyword>
<evidence type="ECO:0000256" key="7">
    <source>
        <dbReference type="ARBA" id="ARBA00022723"/>
    </source>
</evidence>
<dbReference type="PANTHER" id="PTHR46165:SF2">
    <property type="entry name" value="SET AND MYND DOMAIN-CONTAINING PROTEIN 4"/>
    <property type="match status" value="1"/>
</dbReference>
<dbReference type="GO" id="GO:0008170">
    <property type="term" value="F:N-methyltransferase activity"/>
    <property type="evidence" value="ECO:0007669"/>
    <property type="project" value="UniProtKB-ARBA"/>
</dbReference>
<keyword evidence="19" id="KW-1185">Reference proteome</keyword>
<dbReference type="Gene3D" id="1.25.40.10">
    <property type="entry name" value="Tetratricopeptide repeat domain"/>
    <property type="match status" value="2"/>
</dbReference>
<dbReference type="GO" id="GO:0005634">
    <property type="term" value="C:nucleus"/>
    <property type="evidence" value="ECO:0007669"/>
    <property type="project" value="UniProtKB-SubCell"/>
</dbReference>
<evidence type="ECO:0000256" key="4">
    <source>
        <dbReference type="ARBA" id="ARBA00022603"/>
    </source>
</evidence>
<feature type="domain" description="MYND-type" evidence="17">
    <location>
        <begin position="289"/>
        <end position="328"/>
    </location>
</feature>
<evidence type="ECO:0000259" key="17">
    <source>
        <dbReference type="PROSITE" id="PS50865"/>
    </source>
</evidence>
<dbReference type="InterPro" id="IPR044421">
    <property type="entry name" value="SMYD4_SET"/>
</dbReference>
<dbReference type="PANTHER" id="PTHR46165">
    <property type="entry name" value="SET AND MYND DOMAIN-CONTAINING PROTEIN 4"/>
    <property type="match status" value="1"/>
</dbReference>
<dbReference type="InterPro" id="IPR046341">
    <property type="entry name" value="SET_dom_sf"/>
</dbReference>
<dbReference type="GO" id="GO:0008270">
    <property type="term" value="F:zinc ion binding"/>
    <property type="evidence" value="ECO:0007669"/>
    <property type="project" value="UniProtKB-KW"/>
</dbReference>
<evidence type="ECO:0000256" key="14">
    <source>
        <dbReference type="ARBA" id="ARBA00093680"/>
    </source>
</evidence>
<dbReference type="Pfam" id="PF00856">
    <property type="entry name" value="SET"/>
    <property type="match status" value="1"/>
</dbReference>
<dbReference type="InterPro" id="IPR001214">
    <property type="entry name" value="SET_dom"/>
</dbReference>
<evidence type="ECO:0000259" key="16">
    <source>
        <dbReference type="PROSITE" id="PS50280"/>
    </source>
</evidence>
<organism evidence="18 19">
    <name type="scientific">Cinara cedri</name>
    <dbReference type="NCBI Taxonomy" id="506608"/>
    <lineage>
        <taxon>Eukaryota</taxon>
        <taxon>Metazoa</taxon>
        <taxon>Ecdysozoa</taxon>
        <taxon>Arthropoda</taxon>
        <taxon>Hexapoda</taxon>
        <taxon>Insecta</taxon>
        <taxon>Pterygota</taxon>
        <taxon>Neoptera</taxon>
        <taxon>Paraneoptera</taxon>
        <taxon>Hemiptera</taxon>
        <taxon>Sternorrhyncha</taxon>
        <taxon>Aphidomorpha</taxon>
        <taxon>Aphidoidea</taxon>
        <taxon>Aphididae</taxon>
        <taxon>Lachninae</taxon>
        <taxon>Cinara</taxon>
    </lineage>
</organism>
<evidence type="ECO:0000313" key="18">
    <source>
        <dbReference type="EMBL" id="VVC39982.1"/>
    </source>
</evidence>
<evidence type="ECO:0000256" key="1">
    <source>
        <dbReference type="ARBA" id="ARBA00004123"/>
    </source>
</evidence>
<dbReference type="Gene3D" id="2.170.270.10">
    <property type="entry name" value="SET domain"/>
    <property type="match status" value="1"/>
</dbReference>
<comment type="catalytic activity">
    <reaction evidence="11">
        <text>L-lysyl-[protein] + S-adenosyl-L-methionine = N(6)-methyl-L-lysyl-[protein] + S-adenosyl-L-homocysteine + H(+)</text>
        <dbReference type="Rhea" id="RHEA:51736"/>
        <dbReference type="Rhea" id="RHEA-COMP:9752"/>
        <dbReference type="Rhea" id="RHEA-COMP:13053"/>
        <dbReference type="ChEBI" id="CHEBI:15378"/>
        <dbReference type="ChEBI" id="CHEBI:29969"/>
        <dbReference type="ChEBI" id="CHEBI:57856"/>
        <dbReference type="ChEBI" id="CHEBI:59789"/>
        <dbReference type="ChEBI" id="CHEBI:61929"/>
    </reaction>
</comment>
<evidence type="ECO:0000256" key="9">
    <source>
        <dbReference type="ARBA" id="ARBA00022833"/>
    </source>
</evidence>
<dbReference type="GO" id="GO:0042826">
    <property type="term" value="F:histone deacetylase binding"/>
    <property type="evidence" value="ECO:0007669"/>
    <property type="project" value="TreeGrafter"/>
</dbReference>
<evidence type="ECO:0000313" key="19">
    <source>
        <dbReference type="Proteomes" id="UP000325440"/>
    </source>
</evidence>
<dbReference type="PROSITE" id="PS01360">
    <property type="entry name" value="ZF_MYND_1"/>
    <property type="match status" value="1"/>
</dbReference>
<dbReference type="GO" id="GO:0008276">
    <property type="term" value="F:protein methyltransferase activity"/>
    <property type="evidence" value="ECO:0007669"/>
    <property type="project" value="UniProtKB-ARBA"/>
</dbReference>
<dbReference type="SUPFAM" id="SSF144232">
    <property type="entry name" value="HIT/MYND zinc finger-like"/>
    <property type="match status" value="1"/>
</dbReference>
<evidence type="ECO:0000256" key="12">
    <source>
        <dbReference type="ARBA" id="ARBA00093423"/>
    </source>
</evidence>
<comment type="subcellular location">
    <subcellularLocation>
        <location evidence="2">Cytoplasm</location>
    </subcellularLocation>
    <subcellularLocation>
        <location evidence="1">Nucleus</location>
    </subcellularLocation>
</comment>
<accession>A0A5E4N8N0</accession>
<feature type="domain" description="SET" evidence="16">
    <location>
        <begin position="244"/>
        <end position="495"/>
    </location>
</feature>
<sequence length="738" mass="86412">MFVPWDSLLEIITHYSSKNKFLDIFGRTTHDKKISLCMEDTFIRNCLEQWLASDEFNDSLKNTEKSKFIRFKANREFEKDYLEKCCKLYTKAAQYALYNSMEYALAFSNRSAVYMKLKRYEDCLKDIDISLNVLENLDIPLKQITIRQIIVKLLKRKINCLIALKHYKKGRMCWDHLLAVPTNMFNASLEVEFKKNCQVLFDYDGKEDPVENIDGTIEPKPTISRDFIEDVLKKENKILPFKSSKLKLCYTETKGNHFIASNEIKYGELLMFENPFAFVLLPEFYNEFCYNCFLKLKHSIPCEHCSAILFCSEKCRQESWDSFHCWECKQGPSILKCIGIAHLALRLSFKTLNPSSKNTDQIYNLLTHIDDLDPIQLLQYSLTATLLLLYLKNKTDYFIKHPNLDIYSVGKDLLYHMTRLVCNGNAISTHLLSDSNSNNTIEEIEPRIGTAIFPTSSLLNHSCNPNIFSSNVLNYVVIKATRIIKEGEEITNCYGPHFQRMRYSERQKVLKKQYHFECDCIVCINPRDENKFYQIFEGLKCLSCYGETKETLDDLVQNNLIACHFCYKIYNAADYRKVLSLAEKFCYEGMIELEKNNLKNAFFSFEKSLKFYDRALNENNLCVAKVCNNIARCYASSGQFTRCYTYLMKSFRTIEKRFGAHSLEVAYEMDKISDVILMNMENNKQFINQNIGIATVLNYVRKSMNIFNARLSAWNIPYNEPNMEQLKYKQELFLKMLE</sequence>
<dbReference type="EMBL" id="CABPRJ010001899">
    <property type="protein sequence ID" value="VVC39982.1"/>
    <property type="molecule type" value="Genomic_DNA"/>
</dbReference>
<dbReference type="InterPro" id="IPR011990">
    <property type="entry name" value="TPR-like_helical_dom_sf"/>
</dbReference>
<dbReference type="CDD" id="cd10536">
    <property type="entry name" value="SET_SMYD4"/>
    <property type="match status" value="1"/>
</dbReference>
<dbReference type="PROSITE" id="PS50865">
    <property type="entry name" value="ZF_MYND_2"/>
    <property type="match status" value="1"/>
</dbReference>
<evidence type="ECO:0000256" key="15">
    <source>
        <dbReference type="PROSITE-ProRule" id="PRU00134"/>
    </source>
</evidence>
<keyword evidence="6" id="KW-0949">S-adenosyl-L-methionine</keyword>
<keyword evidence="8 15" id="KW-0863">Zinc-finger</keyword>
<dbReference type="Gene3D" id="6.10.140.2220">
    <property type="match status" value="1"/>
</dbReference>
<name>A0A5E4N8N0_9HEMI</name>
<evidence type="ECO:0000256" key="3">
    <source>
        <dbReference type="ARBA" id="ARBA00022490"/>
    </source>
</evidence>
<evidence type="ECO:0000256" key="8">
    <source>
        <dbReference type="ARBA" id="ARBA00022771"/>
    </source>
</evidence>
<dbReference type="PROSITE" id="PS50280">
    <property type="entry name" value="SET"/>
    <property type="match status" value="1"/>
</dbReference>
<evidence type="ECO:0000256" key="10">
    <source>
        <dbReference type="ARBA" id="ARBA00023242"/>
    </source>
</evidence>
<dbReference type="SUPFAM" id="SSF82199">
    <property type="entry name" value="SET domain"/>
    <property type="match status" value="1"/>
</dbReference>
<keyword evidence="5" id="KW-0808">Transferase</keyword>
<dbReference type="InterPro" id="IPR052097">
    <property type="entry name" value="SET-MYND_domain_protein"/>
</dbReference>
<dbReference type="SMART" id="SM00028">
    <property type="entry name" value="TPR"/>
    <property type="match status" value="4"/>
</dbReference>
<proteinExistence type="predicted"/>
<evidence type="ECO:0000256" key="5">
    <source>
        <dbReference type="ARBA" id="ARBA00022679"/>
    </source>
</evidence>
<dbReference type="GO" id="GO:0005737">
    <property type="term" value="C:cytoplasm"/>
    <property type="evidence" value="ECO:0007669"/>
    <property type="project" value="UniProtKB-SubCell"/>
</dbReference>
<keyword evidence="9" id="KW-0862">Zinc</keyword>
<dbReference type="Gene3D" id="1.10.220.160">
    <property type="match status" value="1"/>
</dbReference>
<dbReference type="AlphaFoldDB" id="A0A5E4N8N0"/>
<keyword evidence="7" id="KW-0479">Metal-binding</keyword>
<reference evidence="18 19" key="1">
    <citation type="submission" date="2019-08" db="EMBL/GenBank/DDBJ databases">
        <authorList>
            <person name="Alioto T."/>
            <person name="Alioto T."/>
            <person name="Gomez Garrido J."/>
        </authorList>
    </citation>
    <scope>NUCLEOTIDE SEQUENCE [LARGE SCALE GENOMIC DNA]</scope>
</reference>
<dbReference type="InterPro" id="IPR019734">
    <property type="entry name" value="TPR_rpt"/>
</dbReference>
<dbReference type="OrthoDB" id="62495at2759"/>
<dbReference type="GO" id="GO:0008757">
    <property type="term" value="F:S-adenosylmethionine-dependent methyltransferase activity"/>
    <property type="evidence" value="ECO:0007669"/>
    <property type="project" value="UniProtKB-ARBA"/>
</dbReference>
<protein>
    <recommendedName>
        <fullName evidence="13">Protein-lysine N-methyltransferase SMYD4</fullName>
    </recommendedName>
    <alternativeName>
        <fullName evidence="14">SET and MYND domain-containing protein 4</fullName>
    </alternativeName>
</protein>
<gene>
    <name evidence="18" type="ORF">CINCED_3A001931</name>
</gene>
<dbReference type="InterPro" id="IPR002893">
    <property type="entry name" value="Znf_MYND"/>
</dbReference>
<evidence type="ECO:0000256" key="6">
    <source>
        <dbReference type="ARBA" id="ARBA00022691"/>
    </source>
</evidence>
<evidence type="ECO:0000256" key="11">
    <source>
        <dbReference type="ARBA" id="ARBA00048985"/>
    </source>
</evidence>